<dbReference type="InterPro" id="IPR036388">
    <property type="entry name" value="WH-like_DNA-bd_sf"/>
</dbReference>
<protein>
    <recommendedName>
        <fullName evidence="2">Putative host cell surface-exposed lipoprotein Ltp-like HTH region domain-containing protein</fullName>
    </recommendedName>
</protein>
<keyword evidence="5" id="KW-1185">Reference proteome</keyword>
<evidence type="ECO:0000259" key="2">
    <source>
        <dbReference type="Pfam" id="PF07553"/>
    </source>
</evidence>
<reference evidence="5 6" key="1">
    <citation type="submission" date="2019-02" db="EMBL/GenBank/DDBJ databases">
        <title>Kribbella capetownensis sp. nov. and Kribbella speibonae sp. nov., isolated from soil.</title>
        <authorList>
            <person name="Curtis S.M."/>
            <person name="Norton I."/>
            <person name="Everest G.J."/>
            <person name="Meyers P.R."/>
        </authorList>
    </citation>
    <scope>NUCLEOTIDE SEQUENCE [LARGE SCALE GENOMIC DNA]</scope>
    <source>
        <strain evidence="3 5">SK5</strain>
        <strain evidence="4 6">YM55</strain>
    </source>
</reference>
<name>A0A4R0J838_9ACTN</name>
<dbReference type="EMBL" id="SJKC01000001">
    <property type="protein sequence ID" value="TCC42721.1"/>
    <property type="molecule type" value="Genomic_DNA"/>
</dbReference>
<feature type="domain" description="Putative host cell surface-exposed lipoprotein Ltp-like HTH region" evidence="2">
    <location>
        <begin position="67"/>
        <end position="112"/>
    </location>
</feature>
<feature type="region of interest" description="Disordered" evidence="1">
    <location>
        <begin position="1"/>
        <end position="66"/>
    </location>
</feature>
<dbReference type="InterPro" id="IPR011434">
    <property type="entry name" value="Ltp-like_HTH"/>
</dbReference>
<dbReference type="AlphaFoldDB" id="A0A4R0J838"/>
<feature type="compositionally biased region" description="Pro residues" evidence="1">
    <location>
        <begin position="25"/>
        <end position="39"/>
    </location>
</feature>
<accession>A0A4R0J838</accession>
<dbReference type="EMBL" id="SJJY01000013">
    <property type="protein sequence ID" value="TCC16707.1"/>
    <property type="molecule type" value="Genomic_DNA"/>
</dbReference>
<dbReference type="Gene3D" id="1.10.10.10">
    <property type="entry name" value="Winged helix-like DNA-binding domain superfamily/Winged helix DNA-binding domain"/>
    <property type="match status" value="2"/>
</dbReference>
<gene>
    <name evidence="3" type="ORF">E0H58_39215</name>
    <name evidence="4" type="ORF">E0H92_10120</name>
</gene>
<evidence type="ECO:0000313" key="3">
    <source>
        <dbReference type="EMBL" id="TCC16707.1"/>
    </source>
</evidence>
<evidence type="ECO:0000313" key="5">
    <source>
        <dbReference type="Proteomes" id="UP000292385"/>
    </source>
</evidence>
<dbReference type="Proteomes" id="UP000294225">
    <property type="component" value="Unassembled WGS sequence"/>
</dbReference>
<dbReference type="Proteomes" id="UP000292385">
    <property type="component" value="Unassembled WGS sequence"/>
</dbReference>
<dbReference type="Pfam" id="PF07553">
    <property type="entry name" value="Lipoprotein_Ltp"/>
    <property type="match status" value="2"/>
</dbReference>
<proteinExistence type="predicted"/>
<comment type="caution">
    <text evidence="4">The sequence shown here is derived from an EMBL/GenBank/DDBJ whole genome shotgun (WGS) entry which is preliminary data.</text>
</comment>
<feature type="domain" description="Putative host cell surface-exposed lipoprotein Ltp-like HTH region" evidence="2">
    <location>
        <begin position="115"/>
        <end position="160"/>
    </location>
</feature>
<organism evidence="4 6">
    <name type="scientific">Kribbella speibonae</name>
    <dbReference type="NCBI Taxonomy" id="1572660"/>
    <lineage>
        <taxon>Bacteria</taxon>
        <taxon>Bacillati</taxon>
        <taxon>Actinomycetota</taxon>
        <taxon>Actinomycetes</taxon>
        <taxon>Propionibacteriales</taxon>
        <taxon>Kribbellaceae</taxon>
        <taxon>Kribbella</taxon>
    </lineage>
</organism>
<evidence type="ECO:0000256" key="1">
    <source>
        <dbReference type="SAM" id="MobiDB-lite"/>
    </source>
</evidence>
<sequence>MGGDNATKLSAGANSSTSPVDNGPTPDPVVTPKNKPTPPAVTKTTVPPKPTVAESNEVTKPAMTAGQEQAIGKAEDYLSFTAFSRKGLIRQLSSEAGEGFSVADATFAADHVKVDWNEQAAKKAKEYLQMTHFSRKGLINQLESSAGEGFTHAQAVYGVTKAGL</sequence>
<evidence type="ECO:0000313" key="4">
    <source>
        <dbReference type="EMBL" id="TCC42721.1"/>
    </source>
</evidence>
<evidence type="ECO:0000313" key="6">
    <source>
        <dbReference type="Proteomes" id="UP000294225"/>
    </source>
</evidence>